<evidence type="ECO:0000313" key="7">
    <source>
        <dbReference type="Proteomes" id="UP000683575"/>
    </source>
</evidence>
<dbReference type="InterPro" id="IPR050275">
    <property type="entry name" value="PGM_Phosphatase"/>
</dbReference>
<evidence type="ECO:0000256" key="2">
    <source>
        <dbReference type="ARBA" id="ARBA00023235"/>
    </source>
</evidence>
<feature type="binding site" evidence="4">
    <location>
        <begin position="19"/>
        <end position="26"/>
    </location>
    <ligand>
        <name>substrate</name>
    </ligand>
</feature>
<dbReference type="InterPro" id="IPR001345">
    <property type="entry name" value="PG/BPGM_mutase_AS"/>
</dbReference>
<keyword evidence="1" id="KW-0324">Glycolysis</keyword>
<feature type="binding site" evidence="4">
    <location>
        <position position="85"/>
    </location>
    <ligand>
        <name>substrate</name>
    </ligand>
</feature>
<feature type="active site" description="Tele-phosphohistidine intermediate" evidence="3">
    <location>
        <position position="20"/>
    </location>
</feature>
<sequence length="254" mass="28071">MKGLQRGFDRGPSRMVLVRHGESIGNVADNEARERHADRLDLTVRDADVELSATGEDQAEALGRYLHGLADDQRPTLVLTSPYERAAATAGRALVDSGLEVVTDERLRERDLGQLDGLTGDGIRNFFADEAERRKKVGKFYYQPPGGESWADVVLRVRSLLSDLRHGFDAERLWIFTHQAVIMSFRYVLEGVSESELLAIDRTSPIPNCSLTTYERSGGTFRLLGFADTEPLDRNRAPVTAEPSGSDRGASSHA</sequence>
<evidence type="ECO:0000256" key="4">
    <source>
        <dbReference type="PIRSR" id="PIRSR613078-2"/>
    </source>
</evidence>
<dbReference type="Proteomes" id="UP000683575">
    <property type="component" value="Chromosome"/>
</dbReference>
<dbReference type="GO" id="GO:0016791">
    <property type="term" value="F:phosphatase activity"/>
    <property type="evidence" value="ECO:0007669"/>
    <property type="project" value="TreeGrafter"/>
</dbReference>
<accession>A0A975T0J5</accession>
<feature type="region of interest" description="Disordered" evidence="5">
    <location>
        <begin position="232"/>
        <end position="254"/>
    </location>
</feature>
<keyword evidence="2" id="KW-0413">Isomerase</keyword>
<feature type="active site" description="Proton donor/acceptor" evidence="3">
    <location>
        <position position="109"/>
    </location>
</feature>
<proteinExistence type="predicted"/>
<evidence type="ECO:0000256" key="5">
    <source>
        <dbReference type="SAM" id="MobiDB-lite"/>
    </source>
</evidence>
<dbReference type="GO" id="GO:0005737">
    <property type="term" value="C:cytoplasm"/>
    <property type="evidence" value="ECO:0007669"/>
    <property type="project" value="TreeGrafter"/>
</dbReference>
<dbReference type="PANTHER" id="PTHR48100:SF1">
    <property type="entry name" value="HISTIDINE PHOSPHATASE FAMILY PROTEIN-RELATED"/>
    <property type="match status" value="1"/>
</dbReference>
<gene>
    <name evidence="6" type="ORF">KRR39_02020</name>
</gene>
<evidence type="ECO:0000256" key="3">
    <source>
        <dbReference type="PIRSR" id="PIRSR613078-1"/>
    </source>
</evidence>
<organism evidence="6 7">
    <name type="scientific">Nocardioides panacis</name>
    <dbReference type="NCBI Taxonomy" id="2849501"/>
    <lineage>
        <taxon>Bacteria</taxon>
        <taxon>Bacillati</taxon>
        <taxon>Actinomycetota</taxon>
        <taxon>Actinomycetes</taxon>
        <taxon>Propionibacteriales</taxon>
        <taxon>Nocardioidaceae</taxon>
        <taxon>Nocardioides</taxon>
    </lineage>
</organism>
<dbReference type="AlphaFoldDB" id="A0A975T0J5"/>
<protein>
    <submittedName>
        <fullName evidence="6">Histidine phosphatase family protein</fullName>
    </submittedName>
</protein>
<dbReference type="PROSITE" id="PS00175">
    <property type="entry name" value="PG_MUTASE"/>
    <property type="match status" value="1"/>
</dbReference>
<keyword evidence="7" id="KW-1185">Reference proteome</keyword>
<dbReference type="EMBL" id="CP077062">
    <property type="protein sequence ID" value="QWZ08664.1"/>
    <property type="molecule type" value="Genomic_DNA"/>
</dbReference>
<dbReference type="InterPro" id="IPR013078">
    <property type="entry name" value="His_Pase_superF_clade-1"/>
</dbReference>
<reference evidence="6" key="1">
    <citation type="submission" date="2021-06" db="EMBL/GenBank/DDBJ databases">
        <title>Complete genome sequence of Nocardioides sp. G188.</title>
        <authorList>
            <person name="Im W.-T."/>
        </authorList>
    </citation>
    <scope>NUCLEOTIDE SEQUENCE</scope>
    <source>
        <strain evidence="6">G188</strain>
    </source>
</reference>
<dbReference type="RefSeq" id="WP_216940297.1">
    <property type="nucleotide sequence ID" value="NZ_CP077062.1"/>
</dbReference>
<dbReference type="PANTHER" id="PTHR48100">
    <property type="entry name" value="BROAD-SPECIFICITY PHOSPHATASE YOR283W-RELATED"/>
    <property type="match status" value="1"/>
</dbReference>
<dbReference type="CDD" id="cd07067">
    <property type="entry name" value="HP_PGM_like"/>
    <property type="match status" value="1"/>
</dbReference>
<dbReference type="SMART" id="SM00855">
    <property type="entry name" value="PGAM"/>
    <property type="match status" value="1"/>
</dbReference>
<name>A0A975T0J5_9ACTN</name>
<dbReference type="Pfam" id="PF00300">
    <property type="entry name" value="His_Phos_1"/>
    <property type="match status" value="1"/>
</dbReference>
<dbReference type="KEGG" id="nps:KRR39_02020"/>
<evidence type="ECO:0000256" key="1">
    <source>
        <dbReference type="ARBA" id="ARBA00023152"/>
    </source>
</evidence>
<evidence type="ECO:0000313" key="6">
    <source>
        <dbReference type="EMBL" id="QWZ08664.1"/>
    </source>
</evidence>